<reference evidence="5" key="1">
    <citation type="journal article" date="2020" name="bioRxiv">
        <title>Comparative genomics of Chlamydomonas.</title>
        <authorList>
            <person name="Craig R.J."/>
            <person name="Hasan A.R."/>
            <person name="Ness R.W."/>
            <person name="Keightley P.D."/>
        </authorList>
    </citation>
    <scope>NUCLEOTIDE SEQUENCE</scope>
    <source>
        <strain evidence="5">CCAP 11/70</strain>
    </source>
</reference>
<feature type="region of interest" description="Disordered" evidence="4">
    <location>
        <begin position="1248"/>
        <end position="1283"/>
    </location>
</feature>
<feature type="non-terminal residue" evidence="5">
    <location>
        <position position="1348"/>
    </location>
</feature>
<organism evidence="5 6">
    <name type="scientific">Edaphochlamys debaryana</name>
    <dbReference type="NCBI Taxonomy" id="47281"/>
    <lineage>
        <taxon>Eukaryota</taxon>
        <taxon>Viridiplantae</taxon>
        <taxon>Chlorophyta</taxon>
        <taxon>core chlorophytes</taxon>
        <taxon>Chlorophyceae</taxon>
        <taxon>CS clade</taxon>
        <taxon>Chlamydomonadales</taxon>
        <taxon>Chlamydomonadales incertae sedis</taxon>
        <taxon>Edaphochlamys</taxon>
    </lineage>
</organism>
<dbReference type="SMART" id="SM00248">
    <property type="entry name" value="ANK"/>
    <property type="match status" value="14"/>
</dbReference>
<feature type="repeat" description="ANK" evidence="3">
    <location>
        <begin position="117"/>
        <end position="149"/>
    </location>
</feature>
<evidence type="ECO:0000313" key="5">
    <source>
        <dbReference type="EMBL" id="KAG2498271.1"/>
    </source>
</evidence>
<feature type="compositionally biased region" description="Gly residues" evidence="4">
    <location>
        <begin position="1264"/>
        <end position="1281"/>
    </location>
</feature>
<dbReference type="PANTHER" id="PTHR24173:SF74">
    <property type="entry name" value="ANKYRIN REPEAT DOMAIN-CONTAINING PROTEIN 16"/>
    <property type="match status" value="1"/>
</dbReference>
<feature type="repeat" description="ANK" evidence="3">
    <location>
        <begin position="490"/>
        <end position="522"/>
    </location>
</feature>
<feature type="compositionally biased region" description="Low complexity" evidence="4">
    <location>
        <begin position="267"/>
        <end position="288"/>
    </location>
</feature>
<dbReference type="PRINTS" id="PR01415">
    <property type="entry name" value="ANKYRIN"/>
</dbReference>
<feature type="compositionally biased region" description="Gly residues" evidence="4">
    <location>
        <begin position="250"/>
        <end position="259"/>
    </location>
</feature>
<dbReference type="PROSITE" id="PS50297">
    <property type="entry name" value="ANK_REP_REGION"/>
    <property type="match status" value="11"/>
</dbReference>
<feature type="repeat" description="ANK" evidence="3">
    <location>
        <begin position="337"/>
        <end position="369"/>
    </location>
</feature>
<dbReference type="Gene3D" id="1.25.40.20">
    <property type="entry name" value="Ankyrin repeat-containing domain"/>
    <property type="match status" value="6"/>
</dbReference>
<feature type="repeat" description="ANK" evidence="3">
    <location>
        <begin position="564"/>
        <end position="590"/>
    </location>
</feature>
<feature type="compositionally biased region" description="Low complexity" evidence="4">
    <location>
        <begin position="983"/>
        <end position="995"/>
    </location>
</feature>
<feature type="repeat" description="ANK" evidence="3">
    <location>
        <begin position="450"/>
        <end position="478"/>
    </location>
</feature>
<evidence type="ECO:0000256" key="2">
    <source>
        <dbReference type="ARBA" id="ARBA00023043"/>
    </source>
</evidence>
<dbReference type="EMBL" id="JAEHOE010000011">
    <property type="protein sequence ID" value="KAG2498271.1"/>
    <property type="molecule type" value="Genomic_DNA"/>
</dbReference>
<proteinExistence type="predicted"/>
<feature type="region of interest" description="Disordered" evidence="4">
    <location>
        <begin position="249"/>
        <end position="335"/>
    </location>
</feature>
<accession>A0A835Y940</accession>
<dbReference type="InterPro" id="IPR002110">
    <property type="entry name" value="Ankyrin_rpt"/>
</dbReference>
<evidence type="ECO:0000256" key="4">
    <source>
        <dbReference type="SAM" id="MobiDB-lite"/>
    </source>
</evidence>
<feature type="repeat" description="ANK" evidence="3">
    <location>
        <begin position="591"/>
        <end position="623"/>
    </location>
</feature>
<dbReference type="SUPFAM" id="SSF48403">
    <property type="entry name" value="Ankyrin repeat"/>
    <property type="match status" value="2"/>
</dbReference>
<name>A0A835Y940_9CHLO</name>
<dbReference type="OrthoDB" id="538108at2759"/>
<feature type="repeat" description="ANK" evidence="3">
    <location>
        <begin position="84"/>
        <end position="116"/>
    </location>
</feature>
<evidence type="ECO:0000256" key="3">
    <source>
        <dbReference type="PROSITE-ProRule" id="PRU00023"/>
    </source>
</evidence>
<sequence>MSDRPSRPHRGRGRGRGPSDGSSLTTPANPRDSSAGPRRAADTSPAPQVREGVAAEPGGSKRRRTGEPQGVGEAGAGERKTPAKAAAALMAAVRRGDAAAARRMLAAGAPVDARDEHTTTPLHAAAGEGHLEVLQVLLEAGAEVDALRERPHAPTNGKRVIDHWTPLHEAAQGGHTEVVRALLEAGAHVEGGNKSGFTALHVAAMQGDVDMARALVEAGARTDARNQEGDTPADTAQHSCRREIEELLRGGAGGSGGKEGVPVPPMAGAIAGEAGGAEARGAGEAGAAADEREAEGPPKPQGGEGVAAEPGGSKRRRTGEPQGVGEAGAGERKTPAKAAAALMAAVRRGDAAAARRMLAAGAPVDARDEAGGGDTALHLAARGGHTEVLRVLLEAGAEVDALRERPYCAYNGKRLSDHWMPLHEAAQGGHTEVVRALLEAGAHVEGGNKSKWTPLLLAVRDGHEAVATALLGAGAEVNDCYTPPGMPMSGPVSALHMAAMGGHVGVARALLEAGAEVDAEGCVFANFDQYDHQTPLHVAAKAGSADMVELLVGAGANVNSESTRGLSPLHLAAAAGEEAAVTSLLQAGADRMKSPLHVAAEGGYVGVVRALLAAGADTEARDQEEATPLITASGAEVMRALLQAGACLEAKDESGFTALHVAAMQGDVDMARALVEAGARTDARNQEGDTPADTAQHSCRREIEELLRGGAGGSGGKEGVPVPPMAGAIAGEAGGAEARGAVAETLVYKRVEKERDDASMEVVQLKRLGVEHFDSFFADVEDAVNDVVKLNNAYQDALCDTRAALVEAISVEPARALAVEVATHGVRATPQLLLDVVYSDNGVRPSPKEVRHMLSARPAVAEADAAVARAVADLYSALAVPAVPVVRLTYNHEKHHLNAVPMSGATTSAPGAHGRLQKLQQAVASFNAAVTGLRKAAPGLRLRVEVVPCPAFHARTYAWRLLPREEALAAAAAREGAGGDTGGTSAAATPGGTQPAPRPYTPKPPVPPLQIAACHNAGAILEAAALVAHQAAAVAAATGSLPFTELHTRSCRRVIAASQPDAAAAAAAAAAVAAAASSATAPVSPTKRLGSVLGGMRHSISAFRTSVTGAPPDLNGHGTTVTTHGRTLSGGGALSGAFPGPNASPIAGVGAAAAGDEAMASLRRAITGANHALFRLSKLAAAAGTAPPPPAWLAGGRPGDGAVSVLAPAARFILESAVGAARAAAAVAAVVPGVTSFLKREATSRLSSDGLMTPRAASTAFTDGDGGGGGGGPGGGGGGGAAAAARMPASDLVTLEPRVTIASEHGSVIDSTYSNTFSGGITGQALNAVAEGLTPGWSWNWEWGIETQ</sequence>
<feature type="region of interest" description="Disordered" evidence="4">
    <location>
        <begin position="972"/>
        <end position="1003"/>
    </location>
</feature>
<dbReference type="Proteomes" id="UP000612055">
    <property type="component" value="Unassembled WGS sequence"/>
</dbReference>
<keyword evidence="1" id="KW-0677">Repeat</keyword>
<evidence type="ECO:0000256" key="1">
    <source>
        <dbReference type="ARBA" id="ARBA00022737"/>
    </source>
</evidence>
<dbReference type="Pfam" id="PF00023">
    <property type="entry name" value="Ank"/>
    <property type="match status" value="1"/>
</dbReference>
<evidence type="ECO:0000313" key="6">
    <source>
        <dbReference type="Proteomes" id="UP000612055"/>
    </source>
</evidence>
<dbReference type="PROSITE" id="PS50088">
    <property type="entry name" value="ANK_REPEAT"/>
    <property type="match status" value="13"/>
</dbReference>
<feature type="repeat" description="ANK" evidence="3">
    <location>
        <begin position="372"/>
        <end position="404"/>
    </location>
</feature>
<feature type="repeat" description="ANK" evidence="3">
    <location>
        <begin position="654"/>
        <end position="686"/>
    </location>
</feature>
<feature type="repeat" description="ANK" evidence="3">
    <location>
        <begin position="531"/>
        <end position="563"/>
    </location>
</feature>
<keyword evidence="2 3" id="KW-0040">ANK repeat</keyword>
<dbReference type="InterPro" id="IPR036770">
    <property type="entry name" value="Ankyrin_rpt-contain_sf"/>
</dbReference>
<comment type="caution">
    <text evidence="5">The sequence shown here is derived from an EMBL/GenBank/DDBJ whole genome shotgun (WGS) entry which is preliminary data.</text>
</comment>
<dbReference type="Pfam" id="PF12796">
    <property type="entry name" value="Ank_2"/>
    <property type="match status" value="6"/>
</dbReference>
<feature type="repeat" description="ANK" evidence="3">
    <location>
        <begin position="162"/>
        <end position="194"/>
    </location>
</feature>
<gene>
    <name evidence="5" type="ORF">HYH03_004020</name>
</gene>
<feature type="repeat" description="ANK" evidence="3">
    <location>
        <begin position="417"/>
        <end position="449"/>
    </location>
</feature>
<feature type="repeat" description="ANK" evidence="3">
    <location>
        <begin position="195"/>
        <end position="227"/>
    </location>
</feature>
<keyword evidence="6" id="KW-1185">Reference proteome</keyword>
<feature type="region of interest" description="Disordered" evidence="4">
    <location>
        <begin position="1"/>
        <end position="82"/>
    </location>
</feature>
<protein>
    <submittedName>
        <fullName evidence="5">Uncharacterized protein</fullName>
    </submittedName>
</protein>
<dbReference type="PANTHER" id="PTHR24173">
    <property type="entry name" value="ANKYRIN REPEAT CONTAINING"/>
    <property type="match status" value="1"/>
</dbReference>